<dbReference type="GO" id="GO:0016020">
    <property type="term" value="C:membrane"/>
    <property type="evidence" value="ECO:0007669"/>
    <property type="project" value="UniProtKB-SubCell"/>
</dbReference>
<evidence type="ECO:0000313" key="7">
    <source>
        <dbReference type="EMBL" id="KAF2664990.1"/>
    </source>
</evidence>
<organism evidence="7 8">
    <name type="scientific">Microthyrium microscopicum</name>
    <dbReference type="NCBI Taxonomy" id="703497"/>
    <lineage>
        <taxon>Eukaryota</taxon>
        <taxon>Fungi</taxon>
        <taxon>Dikarya</taxon>
        <taxon>Ascomycota</taxon>
        <taxon>Pezizomycotina</taxon>
        <taxon>Dothideomycetes</taxon>
        <taxon>Dothideomycetes incertae sedis</taxon>
        <taxon>Microthyriales</taxon>
        <taxon>Microthyriaceae</taxon>
        <taxon>Microthyrium</taxon>
    </lineage>
</organism>
<dbReference type="InterPro" id="IPR002293">
    <property type="entry name" value="AA/rel_permease1"/>
</dbReference>
<keyword evidence="8" id="KW-1185">Reference proteome</keyword>
<feature type="transmembrane region" description="Helical" evidence="6">
    <location>
        <begin position="434"/>
        <end position="452"/>
    </location>
</feature>
<evidence type="ECO:0000256" key="3">
    <source>
        <dbReference type="ARBA" id="ARBA00022989"/>
    </source>
</evidence>
<sequence>MSLTPDQQPLLEWASSPTSSSGYSSIAKSVLSLNDEETVENIAVAFDRSVENDVIPETAVLGRTLGWSSAYILIISRVIGSGIFATPGAIVRSVGSIGITLILWVVGALVSWFGLAISLEYGCMLPRSGGDKVYLEFTYRHPRFLASVLIAVQSIFLGFTASNCIVFGEYVLFALDREPSPWEQKVLAVGLLTSIIIIHSCFLKAGIFIQNVLGWVKIALVIFMVLTSLFVVFLRSNEISNDRSLSTISRKLSVDYLFEGSVWNWGVTSTALFKVFYSYAGLQNVNNVLNEVKNPVKTLKSAASTALLTACILYLLVNIAYFLVVPIEDIKNSGELIAALFFERIFGTNIGRVLLPLCVATSAVGNVMVVTFSHARVIQEIARQGVLPLPHFISSSRPFNAPMGALVTHYIPSLLVITIPTGNIYSFILDVEGFPGQFFALAGAIGLIWLRFKRPDLHRPYKAFLPAVWARIVLSLALITAPFVPRDGLNWREHLGAVSYSFVGTSIMLAGVLYWYIWTILLPRWKSYTLEEFVEILDDGTSITKLAKVPIGSERVSTTES</sequence>
<dbReference type="PIRSF" id="PIRSF006060">
    <property type="entry name" value="AA_transporter"/>
    <property type="match status" value="1"/>
</dbReference>
<feature type="transmembrane region" description="Helical" evidence="6">
    <location>
        <begin position="464"/>
        <end position="485"/>
    </location>
</feature>
<dbReference type="OrthoDB" id="5982228at2759"/>
<feature type="transmembrane region" description="Helical" evidence="6">
    <location>
        <begin position="497"/>
        <end position="517"/>
    </location>
</feature>
<dbReference type="Gene3D" id="1.20.1740.10">
    <property type="entry name" value="Amino acid/polyamine transporter I"/>
    <property type="match status" value="1"/>
</dbReference>
<dbReference type="GO" id="GO:0015179">
    <property type="term" value="F:L-amino acid transmembrane transporter activity"/>
    <property type="evidence" value="ECO:0007669"/>
    <property type="project" value="TreeGrafter"/>
</dbReference>
<feature type="transmembrane region" description="Helical" evidence="6">
    <location>
        <begin position="302"/>
        <end position="324"/>
    </location>
</feature>
<feature type="transmembrane region" description="Helical" evidence="6">
    <location>
        <begin position="186"/>
        <end position="209"/>
    </location>
</feature>
<feature type="transmembrane region" description="Helical" evidence="6">
    <location>
        <begin position="144"/>
        <end position="174"/>
    </location>
</feature>
<accession>A0A6A6TZ67</accession>
<keyword evidence="3 6" id="KW-1133">Transmembrane helix</keyword>
<evidence type="ECO:0000256" key="6">
    <source>
        <dbReference type="SAM" id="Phobius"/>
    </source>
</evidence>
<keyword evidence="2 6" id="KW-0812">Transmembrane</keyword>
<name>A0A6A6TZ67_9PEZI</name>
<evidence type="ECO:0000256" key="2">
    <source>
        <dbReference type="ARBA" id="ARBA00022692"/>
    </source>
</evidence>
<dbReference type="PANTHER" id="PTHR11785">
    <property type="entry name" value="AMINO ACID TRANSPORTER"/>
    <property type="match status" value="1"/>
</dbReference>
<proteinExistence type="predicted"/>
<evidence type="ECO:0000256" key="4">
    <source>
        <dbReference type="ARBA" id="ARBA00023136"/>
    </source>
</evidence>
<feature type="transmembrane region" description="Helical" evidence="6">
    <location>
        <begin position="97"/>
        <end position="119"/>
    </location>
</feature>
<dbReference type="Pfam" id="PF13520">
    <property type="entry name" value="AA_permease_2"/>
    <property type="match status" value="1"/>
</dbReference>
<dbReference type="AlphaFoldDB" id="A0A6A6TZ67"/>
<feature type="transmembrane region" description="Helical" evidence="6">
    <location>
        <begin position="215"/>
        <end position="235"/>
    </location>
</feature>
<dbReference type="InterPro" id="IPR050598">
    <property type="entry name" value="AminoAcid_Transporter"/>
</dbReference>
<feature type="transmembrane region" description="Helical" evidence="6">
    <location>
        <begin position="256"/>
        <end position="282"/>
    </location>
</feature>
<dbReference type="EMBL" id="MU004241">
    <property type="protein sequence ID" value="KAF2664990.1"/>
    <property type="molecule type" value="Genomic_DNA"/>
</dbReference>
<dbReference type="FunFam" id="1.20.1740.10:FF:000025">
    <property type="entry name" value="High-affinity methionine permease"/>
    <property type="match status" value="1"/>
</dbReference>
<feature type="transmembrane region" description="Helical" evidence="6">
    <location>
        <begin position="407"/>
        <end position="428"/>
    </location>
</feature>
<dbReference type="PANTHER" id="PTHR11785:SF532">
    <property type="entry name" value="TRANSPORTER, PUTATIVE (EUROFUNG)-RELATED"/>
    <property type="match status" value="1"/>
</dbReference>
<feature type="transmembrane region" description="Helical" evidence="6">
    <location>
        <begin position="70"/>
        <end position="90"/>
    </location>
</feature>
<gene>
    <name evidence="7" type="ORF">BT63DRAFT_443299</name>
</gene>
<keyword evidence="4 6" id="KW-0472">Membrane</keyword>
<protein>
    <submittedName>
        <fullName evidence="7">Amino acid transporter</fullName>
    </submittedName>
</protein>
<evidence type="ECO:0000313" key="8">
    <source>
        <dbReference type="Proteomes" id="UP000799302"/>
    </source>
</evidence>
<feature type="region of interest" description="Disordered" evidence="5">
    <location>
        <begin position="1"/>
        <end position="23"/>
    </location>
</feature>
<evidence type="ECO:0000256" key="5">
    <source>
        <dbReference type="SAM" id="MobiDB-lite"/>
    </source>
</evidence>
<reference evidence="7" key="1">
    <citation type="journal article" date="2020" name="Stud. Mycol.">
        <title>101 Dothideomycetes genomes: a test case for predicting lifestyles and emergence of pathogens.</title>
        <authorList>
            <person name="Haridas S."/>
            <person name="Albert R."/>
            <person name="Binder M."/>
            <person name="Bloem J."/>
            <person name="Labutti K."/>
            <person name="Salamov A."/>
            <person name="Andreopoulos B."/>
            <person name="Baker S."/>
            <person name="Barry K."/>
            <person name="Bills G."/>
            <person name="Bluhm B."/>
            <person name="Cannon C."/>
            <person name="Castanera R."/>
            <person name="Culley D."/>
            <person name="Daum C."/>
            <person name="Ezra D."/>
            <person name="Gonzalez J."/>
            <person name="Henrissat B."/>
            <person name="Kuo A."/>
            <person name="Liang C."/>
            <person name="Lipzen A."/>
            <person name="Lutzoni F."/>
            <person name="Magnuson J."/>
            <person name="Mondo S."/>
            <person name="Nolan M."/>
            <person name="Ohm R."/>
            <person name="Pangilinan J."/>
            <person name="Park H.-J."/>
            <person name="Ramirez L."/>
            <person name="Alfaro M."/>
            <person name="Sun H."/>
            <person name="Tritt A."/>
            <person name="Yoshinaga Y."/>
            <person name="Zwiers L.-H."/>
            <person name="Turgeon B."/>
            <person name="Goodwin S."/>
            <person name="Spatafora J."/>
            <person name="Crous P."/>
            <person name="Grigoriev I."/>
        </authorList>
    </citation>
    <scope>NUCLEOTIDE SEQUENCE</scope>
    <source>
        <strain evidence="7">CBS 115976</strain>
    </source>
</reference>
<comment type="subcellular location">
    <subcellularLocation>
        <location evidence="1">Membrane</location>
        <topology evidence="1">Multi-pass membrane protein</topology>
    </subcellularLocation>
</comment>
<dbReference type="Proteomes" id="UP000799302">
    <property type="component" value="Unassembled WGS sequence"/>
</dbReference>
<evidence type="ECO:0000256" key="1">
    <source>
        <dbReference type="ARBA" id="ARBA00004141"/>
    </source>
</evidence>